<name>A0A3B1DG53_9ZZZZ</name>
<dbReference type="SUPFAM" id="SSF46767">
    <property type="entry name" value="Methylated DNA-protein cysteine methyltransferase, C-terminal domain"/>
    <property type="match status" value="1"/>
</dbReference>
<gene>
    <name evidence="8" type="ORF">MNBD_PLANCTO03-821</name>
</gene>
<reference evidence="8" key="1">
    <citation type="submission" date="2018-06" db="EMBL/GenBank/DDBJ databases">
        <authorList>
            <person name="Zhirakovskaya E."/>
        </authorList>
    </citation>
    <scope>NUCLEOTIDE SEQUENCE</scope>
</reference>
<keyword evidence="5" id="KW-0234">DNA repair</keyword>
<dbReference type="EMBL" id="UOGK01000590">
    <property type="protein sequence ID" value="VAX41776.1"/>
    <property type="molecule type" value="Genomic_DNA"/>
</dbReference>
<dbReference type="InterPro" id="IPR036388">
    <property type="entry name" value="WH-like_DNA-bd_sf"/>
</dbReference>
<proteinExistence type="predicted"/>
<accession>A0A3B1DG53</accession>
<evidence type="ECO:0000256" key="1">
    <source>
        <dbReference type="ARBA" id="ARBA00001286"/>
    </source>
</evidence>
<comment type="catalytic activity">
    <reaction evidence="1">
        <text>a 4-O-methyl-thymidine in DNA + L-cysteinyl-[protein] = a thymidine in DNA + S-methyl-L-cysteinyl-[protein]</text>
        <dbReference type="Rhea" id="RHEA:53428"/>
        <dbReference type="Rhea" id="RHEA-COMP:10131"/>
        <dbReference type="Rhea" id="RHEA-COMP:10132"/>
        <dbReference type="Rhea" id="RHEA-COMP:13555"/>
        <dbReference type="Rhea" id="RHEA-COMP:13556"/>
        <dbReference type="ChEBI" id="CHEBI:29950"/>
        <dbReference type="ChEBI" id="CHEBI:82612"/>
        <dbReference type="ChEBI" id="CHEBI:137386"/>
        <dbReference type="ChEBI" id="CHEBI:137387"/>
        <dbReference type="EC" id="2.1.1.63"/>
    </reaction>
</comment>
<evidence type="ECO:0000256" key="2">
    <source>
        <dbReference type="ARBA" id="ARBA00022603"/>
    </source>
</evidence>
<dbReference type="GO" id="GO:0032259">
    <property type="term" value="P:methylation"/>
    <property type="evidence" value="ECO:0007669"/>
    <property type="project" value="UniProtKB-KW"/>
</dbReference>
<dbReference type="PROSITE" id="PS00374">
    <property type="entry name" value="MGMT"/>
    <property type="match status" value="1"/>
</dbReference>
<feature type="non-terminal residue" evidence="8">
    <location>
        <position position="1"/>
    </location>
</feature>
<evidence type="ECO:0000256" key="5">
    <source>
        <dbReference type="ARBA" id="ARBA00023204"/>
    </source>
</evidence>
<feature type="domain" description="Methylated-DNA-[protein]-cysteine S-methyltransferase DNA binding" evidence="7">
    <location>
        <begin position="1"/>
        <end position="57"/>
    </location>
</feature>
<dbReference type="EC" id="2.1.1.63" evidence="8"/>
<dbReference type="InterPro" id="IPR014048">
    <property type="entry name" value="MethylDNA_cys_MeTrfase_DNA-bd"/>
</dbReference>
<dbReference type="GO" id="GO:0006281">
    <property type="term" value="P:DNA repair"/>
    <property type="evidence" value="ECO:0007669"/>
    <property type="project" value="UniProtKB-KW"/>
</dbReference>
<evidence type="ECO:0000256" key="3">
    <source>
        <dbReference type="ARBA" id="ARBA00022679"/>
    </source>
</evidence>
<evidence type="ECO:0000313" key="8">
    <source>
        <dbReference type="EMBL" id="VAX41776.1"/>
    </source>
</evidence>
<dbReference type="CDD" id="cd06445">
    <property type="entry name" value="ATase"/>
    <property type="match status" value="1"/>
</dbReference>
<keyword evidence="4" id="KW-0227">DNA damage</keyword>
<sequence>AQRVGSPGGQRAVGAANGANRVAIVIPCHRVIEATGNLRGYGGGLDRKRWLLQHEGALPETPSLFAAAVRS</sequence>
<evidence type="ECO:0000256" key="4">
    <source>
        <dbReference type="ARBA" id="ARBA00022763"/>
    </source>
</evidence>
<dbReference type="GO" id="GO:0003908">
    <property type="term" value="F:methylated-DNA-[protein]-cysteine S-methyltransferase activity"/>
    <property type="evidence" value="ECO:0007669"/>
    <property type="project" value="UniProtKB-EC"/>
</dbReference>
<dbReference type="InterPro" id="IPR036217">
    <property type="entry name" value="MethylDNA_cys_MeTrfase_DNAb"/>
</dbReference>
<keyword evidence="3 8" id="KW-0808">Transferase</keyword>
<keyword evidence="2 8" id="KW-0489">Methyltransferase</keyword>
<comment type="catalytic activity">
    <reaction evidence="6">
        <text>a 6-O-methyl-2'-deoxyguanosine in DNA + L-cysteinyl-[protein] = S-methyl-L-cysteinyl-[protein] + a 2'-deoxyguanosine in DNA</text>
        <dbReference type="Rhea" id="RHEA:24000"/>
        <dbReference type="Rhea" id="RHEA-COMP:10131"/>
        <dbReference type="Rhea" id="RHEA-COMP:10132"/>
        <dbReference type="Rhea" id="RHEA-COMP:11367"/>
        <dbReference type="Rhea" id="RHEA-COMP:11368"/>
        <dbReference type="ChEBI" id="CHEBI:29950"/>
        <dbReference type="ChEBI" id="CHEBI:82612"/>
        <dbReference type="ChEBI" id="CHEBI:85445"/>
        <dbReference type="ChEBI" id="CHEBI:85448"/>
        <dbReference type="EC" id="2.1.1.63"/>
    </reaction>
</comment>
<dbReference type="InterPro" id="IPR001497">
    <property type="entry name" value="MethylDNA_cys_MeTrfase_AS"/>
</dbReference>
<dbReference type="Pfam" id="PF01035">
    <property type="entry name" value="DNA_binding_1"/>
    <property type="match status" value="1"/>
</dbReference>
<evidence type="ECO:0000256" key="6">
    <source>
        <dbReference type="ARBA" id="ARBA00049348"/>
    </source>
</evidence>
<dbReference type="PANTHER" id="PTHR10815:SF5">
    <property type="entry name" value="METHYLATED-DNA--PROTEIN-CYSTEINE METHYLTRANSFERASE"/>
    <property type="match status" value="1"/>
</dbReference>
<dbReference type="Gene3D" id="1.10.10.10">
    <property type="entry name" value="Winged helix-like DNA-binding domain superfamily/Winged helix DNA-binding domain"/>
    <property type="match status" value="1"/>
</dbReference>
<evidence type="ECO:0000259" key="7">
    <source>
        <dbReference type="Pfam" id="PF01035"/>
    </source>
</evidence>
<protein>
    <submittedName>
        <fullName evidence="8">Methylated-DNA--protein-cysteine methyltransferase</fullName>
        <ecNumber evidence="8">2.1.1.63</ecNumber>
    </submittedName>
</protein>
<dbReference type="PANTHER" id="PTHR10815">
    <property type="entry name" value="METHYLATED-DNA--PROTEIN-CYSTEINE METHYLTRANSFERASE"/>
    <property type="match status" value="1"/>
</dbReference>
<dbReference type="AlphaFoldDB" id="A0A3B1DG53"/>
<organism evidence="8">
    <name type="scientific">hydrothermal vent metagenome</name>
    <dbReference type="NCBI Taxonomy" id="652676"/>
    <lineage>
        <taxon>unclassified sequences</taxon>
        <taxon>metagenomes</taxon>
        <taxon>ecological metagenomes</taxon>
    </lineage>
</organism>
<dbReference type="NCBIfam" id="TIGR00589">
    <property type="entry name" value="ogt"/>
    <property type="match status" value="1"/>
</dbReference>